<evidence type="ECO:0000259" key="8">
    <source>
        <dbReference type="PROSITE" id="PS50850"/>
    </source>
</evidence>
<evidence type="ECO:0000256" key="2">
    <source>
        <dbReference type="ARBA" id="ARBA00022475"/>
    </source>
</evidence>
<dbReference type="PROSITE" id="PS50850">
    <property type="entry name" value="MFS"/>
    <property type="match status" value="1"/>
</dbReference>
<feature type="region of interest" description="Disordered" evidence="6">
    <location>
        <begin position="356"/>
        <end position="407"/>
    </location>
</feature>
<feature type="transmembrane region" description="Helical" evidence="7">
    <location>
        <begin position="48"/>
        <end position="67"/>
    </location>
</feature>
<feature type="transmembrane region" description="Helical" evidence="7">
    <location>
        <begin position="178"/>
        <end position="200"/>
    </location>
</feature>
<feature type="transmembrane region" description="Helical" evidence="7">
    <location>
        <begin position="110"/>
        <end position="128"/>
    </location>
</feature>
<evidence type="ECO:0000256" key="7">
    <source>
        <dbReference type="SAM" id="Phobius"/>
    </source>
</evidence>
<sequence length="407" mass="41356">MSFLPQLARDMQVSEPRAGQFVSAYALGVVVGAPSITVLSAALPRRGLLVALLGWFAISTCLGAMAAGHGQMMAARFAAGLPHGAYLGAAALAAAAQVGPRRRAWAVSRVFLGLTIATLVGVPLASWLSQALSWRSAFLVVSGLATVSALLLVLAPGSPDPAGGRPWGELRALAKAQVWLTLAIGAIGFGGMFAVYAFLASTLTDVTRLEPHLVPVMFGVFGLGLTVGNIVAPSFADRAPLPSAGAVLLWSLIALAIFPLAARSPVWVGIDVFLIGGSQALGVVLQTRLMEVSGDAQALPAALNHSAFNIANAIGPAAGGVAISHGLGWTATGPVGAALAACGLLVWLFSTGLEHRRSGRGGSTGGTRGTRVPRTMPTPTPGAPGPGPGRIEPASADRRENGRAGRF</sequence>
<feature type="transmembrane region" description="Helical" evidence="7">
    <location>
        <begin position="134"/>
        <end position="157"/>
    </location>
</feature>
<dbReference type="InterPro" id="IPR036259">
    <property type="entry name" value="MFS_trans_sf"/>
</dbReference>
<evidence type="ECO:0000313" key="10">
    <source>
        <dbReference type="Proteomes" id="UP001524547"/>
    </source>
</evidence>
<dbReference type="EMBL" id="JAMZEJ010000009">
    <property type="protein sequence ID" value="MCQ8242145.1"/>
    <property type="molecule type" value="Genomic_DNA"/>
</dbReference>
<dbReference type="CDD" id="cd17324">
    <property type="entry name" value="MFS_NepI_like"/>
    <property type="match status" value="1"/>
</dbReference>
<protein>
    <submittedName>
        <fullName evidence="9">MFS transporter</fullName>
    </submittedName>
</protein>
<keyword evidence="4 7" id="KW-1133">Transmembrane helix</keyword>
<evidence type="ECO:0000256" key="5">
    <source>
        <dbReference type="ARBA" id="ARBA00023136"/>
    </source>
</evidence>
<evidence type="ECO:0000256" key="1">
    <source>
        <dbReference type="ARBA" id="ARBA00004651"/>
    </source>
</evidence>
<keyword evidence="3 7" id="KW-0812">Transmembrane</keyword>
<feature type="transmembrane region" description="Helical" evidence="7">
    <location>
        <begin position="331"/>
        <end position="350"/>
    </location>
</feature>
<gene>
    <name evidence="9" type="ORF">NFI88_15010</name>
</gene>
<dbReference type="Pfam" id="PF07690">
    <property type="entry name" value="MFS_1"/>
    <property type="match status" value="1"/>
</dbReference>
<dbReference type="Gene3D" id="1.20.1250.20">
    <property type="entry name" value="MFS general substrate transporter like domains"/>
    <property type="match status" value="2"/>
</dbReference>
<evidence type="ECO:0000256" key="3">
    <source>
        <dbReference type="ARBA" id="ARBA00022692"/>
    </source>
</evidence>
<keyword evidence="2" id="KW-1003">Cell membrane</keyword>
<dbReference type="PANTHER" id="PTHR43124:SF3">
    <property type="entry name" value="CHLORAMPHENICOL EFFLUX PUMP RV0191"/>
    <property type="match status" value="1"/>
</dbReference>
<dbReference type="SUPFAM" id="SSF103473">
    <property type="entry name" value="MFS general substrate transporter"/>
    <property type="match status" value="1"/>
</dbReference>
<feature type="domain" description="Major facilitator superfamily (MFS) profile" evidence="8">
    <location>
        <begin position="1"/>
        <end position="358"/>
    </location>
</feature>
<comment type="caution">
    <text evidence="9">The sequence shown here is derived from an EMBL/GenBank/DDBJ whole genome shotgun (WGS) entry which is preliminary data.</text>
</comment>
<dbReference type="PANTHER" id="PTHR43124">
    <property type="entry name" value="PURINE EFFLUX PUMP PBUE"/>
    <property type="match status" value="1"/>
</dbReference>
<keyword evidence="5 7" id="KW-0472">Membrane</keyword>
<feature type="compositionally biased region" description="Basic and acidic residues" evidence="6">
    <location>
        <begin position="395"/>
        <end position="407"/>
    </location>
</feature>
<dbReference type="Proteomes" id="UP001524547">
    <property type="component" value="Unassembled WGS sequence"/>
</dbReference>
<organism evidence="9 10">
    <name type="scientific">Rhizosaccharibacter radicis</name>
    <dbReference type="NCBI Taxonomy" id="2782605"/>
    <lineage>
        <taxon>Bacteria</taxon>
        <taxon>Pseudomonadati</taxon>
        <taxon>Pseudomonadota</taxon>
        <taxon>Alphaproteobacteria</taxon>
        <taxon>Acetobacterales</taxon>
        <taxon>Acetobacteraceae</taxon>
        <taxon>Rhizosaccharibacter</taxon>
    </lineage>
</organism>
<dbReference type="InterPro" id="IPR050189">
    <property type="entry name" value="MFS_Efflux_Transporters"/>
</dbReference>
<name>A0ABT1W3H3_9PROT</name>
<feature type="transmembrane region" description="Helical" evidence="7">
    <location>
        <begin position="239"/>
        <end position="260"/>
    </location>
</feature>
<evidence type="ECO:0000313" key="9">
    <source>
        <dbReference type="EMBL" id="MCQ8242145.1"/>
    </source>
</evidence>
<feature type="compositionally biased region" description="Pro residues" evidence="6">
    <location>
        <begin position="376"/>
        <end position="387"/>
    </location>
</feature>
<reference evidence="9 10" key="1">
    <citation type="submission" date="2022-06" db="EMBL/GenBank/DDBJ databases">
        <title>Rhizosaccharibacter gen. nov. sp. nov. KSS12, endophytic bacteria isolated from sugarcane.</title>
        <authorList>
            <person name="Pitiwittayakul N."/>
        </authorList>
    </citation>
    <scope>NUCLEOTIDE SEQUENCE [LARGE SCALE GENOMIC DNA]</scope>
    <source>
        <strain evidence="9 10">KSS12</strain>
    </source>
</reference>
<accession>A0ABT1W3H3</accession>
<feature type="transmembrane region" description="Helical" evidence="7">
    <location>
        <begin position="266"/>
        <end position="285"/>
    </location>
</feature>
<keyword evidence="10" id="KW-1185">Reference proteome</keyword>
<evidence type="ECO:0000256" key="6">
    <source>
        <dbReference type="SAM" id="MobiDB-lite"/>
    </source>
</evidence>
<feature type="transmembrane region" description="Helical" evidence="7">
    <location>
        <begin position="212"/>
        <end position="232"/>
    </location>
</feature>
<dbReference type="InterPro" id="IPR020846">
    <property type="entry name" value="MFS_dom"/>
</dbReference>
<comment type="subcellular location">
    <subcellularLocation>
        <location evidence="1">Cell membrane</location>
        <topology evidence="1">Multi-pass membrane protein</topology>
    </subcellularLocation>
</comment>
<dbReference type="InterPro" id="IPR011701">
    <property type="entry name" value="MFS"/>
</dbReference>
<feature type="transmembrane region" description="Helical" evidence="7">
    <location>
        <begin position="21"/>
        <end position="42"/>
    </location>
</feature>
<evidence type="ECO:0000256" key="4">
    <source>
        <dbReference type="ARBA" id="ARBA00022989"/>
    </source>
</evidence>
<proteinExistence type="predicted"/>